<comment type="similarity">
    <text evidence="10">In the N-terminal section; belongs to the methyltransferase superfamily. tRNA (mnm(5)s(2)U34)-methyltransferase family.</text>
</comment>
<evidence type="ECO:0000259" key="12">
    <source>
        <dbReference type="Pfam" id="PF05430"/>
    </source>
</evidence>
<evidence type="ECO:0000313" key="14">
    <source>
        <dbReference type="Proteomes" id="UP000176037"/>
    </source>
</evidence>
<keyword evidence="14" id="KW-1185">Reference proteome</keyword>
<dbReference type="Pfam" id="PF01266">
    <property type="entry name" value="DAO"/>
    <property type="match status" value="1"/>
</dbReference>
<evidence type="ECO:0000313" key="13">
    <source>
        <dbReference type="EMBL" id="OFI34754.1"/>
    </source>
</evidence>
<dbReference type="Gene3D" id="3.50.50.60">
    <property type="entry name" value="FAD/NAD(P)-binding domain"/>
    <property type="match status" value="1"/>
</dbReference>
<comment type="function">
    <text evidence="10">Catalyzes the last two steps in the biosynthesis of 5-methylaminomethyl-2-thiouridine (mnm(5)s(2)U) at the wobble position (U34) in tRNA. Catalyzes the FAD-dependent demodification of cmnm(5)s(2)U34 to nm(5)s(2)U34, followed by the transfer of a methyl group from S-adenosyl-L-methionine to nm(5)s(2)U34, to form mnm(5)s(2)U34.</text>
</comment>
<feature type="region of interest" description="FAD-dependent cmnm(5)s(2)U34 oxidoreductase" evidence="10">
    <location>
        <begin position="273"/>
        <end position="672"/>
    </location>
</feature>
<comment type="caution">
    <text evidence="13">The sequence shown here is derived from an EMBL/GenBank/DDBJ whole genome shotgun (WGS) entry which is preliminary data.</text>
</comment>
<dbReference type="Pfam" id="PF05430">
    <property type="entry name" value="Methyltransf_30"/>
    <property type="match status" value="1"/>
</dbReference>
<dbReference type="GO" id="GO:0005737">
    <property type="term" value="C:cytoplasm"/>
    <property type="evidence" value="ECO:0007669"/>
    <property type="project" value="UniProtKB-SubCell"/>
</dbReference>
<evidence type="ECO:0000256" key="2">
    <source>
        <dbReference type="ARBA" id="ARBA00022603"/>
    </source>
</evidence>
<dbReference type="STRING" id="1856405.BFC17_14335"/>
<dbReference type="NCBIfam" id="NF033855">
    <property type="entry name" value="tRNA_MNMC2"/>
    <property type="match status" value="1"/>
</dbReference>
<dbReference type="InterPro" id="IPR036188">
    <property type="entry name" value="FAD/NAD-bd_sf"/>
</dbReference>
<name>A0A1E8FFR3_9ALTE</name>
<keyword evidence="4 10" id="KW-0808">Transferase</keyword>
<dbReference type="InterPro" id="IPR017610">
    <property type="entry name" value="tRNA_S-uridine_synth_MnmC_C"/>
</dbReference>
<evidence type="ECO:0000256" key="5">
    <source>
        <dbReference type="ARBA" id="ARBA00022691"/>
    </source>
</evidence>
<organism evidence="13 14">
    <name type="scientific">Alteromonas lipolytica</name>
    <dbReference type="NCBI Taxonomy" id="1856405"/>
    <lineage>
        <taxon>Bacteria</taxon>
        <taxon>Pseudomonadati</taxon>
        <taxon>Pseudomonadota</taxon>
        <taxon>Gammaproteobacteria</taxon>
        <taxon>Alteromonadales</taxon>
        <taxon>Alteromonadaceae</taxon>
        <taxon>Alteromonas/Salinimonas group</taxon>
        <taxon>Alteromonas</taxon>
    </lineage>
</organism>
<comment type="similarity">
    <text evidence="10">In the C-terminal section; belongs to the DAO family.</text>
</comment>
<keyword evidence="6 10" id="KW-0819">tRNA processing</keyword>
<dbReference type="NCBIfam" id="TIGR03197">
    <property type="entry name" value="MnmC_Cterm"/>
    <property type="match status" value="1"/>
</dbReference>
<keyword evidence="3 10" id="KW-0285">Flavoprotein</keyword>
<keyword evidence="2 10" id="KW-0489">Methyltransferase</keyword>
<evidence type="ECO:0000259" key="11">
    <source>
        <dbReference type="Pfam" id="PF01266"/>
    </source>
</evidence>
<evidence type="ECO:0000256" key="8">
    <source>
        <dbReference type="ARBA" id="ARBA00023002"/>
    </source>
</evidence>
<proteinExistence type="inferred from homology"/>
<dbReference type="RefSeq" id="WP_070175672.1">
    <property type="nucleotide sequence ID" value="NZ_BMJR01000001.1"/>
</dbReference>
<keyword evidence="9 10" id="KW-0511">Multifunctional enzyme</keyword>
<dbReference type="InterPro" id="IPR047785">
    <property type="entry name" value="tRNA_MNMC2"/>
</dbReference>
<feature type="domain" description="FAD dependent oxidoreductase" evidence="11">
    <location>
        <begin position="270"/>
        <end position="637"/>
    </location>
</feature>
<dbReference type="EC" id="2.1.1.61" evidence="10"/>
<comment type="catalytic activity">
    <reaction evidence="10">
        <text>5-aminomethyl-2-thiouridine(34) in tRNA + S-adenosyl-L-methionine = 5-methylaminomethyl-2-thiouridine(34) in tRNA + S-adenosyl-L-homocysteine + H(+)</text>
        <dbReference type="Rhea" id="RHEA:19569"/>
        <dbReference type="Rhea" id="RHEA-COMP:10195"/>
        <dbReference type="Rhea" id="RHEA-COMP:10197"/>
        <dbReference type="ChEBI" id="CHEBI:15378"/>
        <dbReference type="ChEBI" id="CHEBI:57856"/>
        <dbReference type="ChEBI" id="CHEBI:59789"/>
        <dbReference type="ChEBI" id="CHEBI:74454"/>
        <dbReference type="ChEBI" id="CHEBI:74455"/>
        <dbReference type="EC" id="2.1.1.61"/>
    </reaction>
</comment>
<dbReference type="NCBIfam" id="NF002481">
    <property type="entry name" value="PRK01747.1-2"/>
    <property type="match status" value="1"/>
</dbReference>
<protein>
    <recommendedName>
        <fullName evidence="10">tRNA 5-methylaminomethyl-2-thiouridine biosynthesis bifunctional protein MnmC</fullName>
        <shortName evidence="10">tRNA mnm(5)s(2)U biosynthesis bifunctional protein</shortName>
    </recommendedName>
    <domain>
        <recommendedName>
            <fullName evidence="10">tRNA (mnm(5)s(2)U34)-methyltransferase</fullName>
            <ecNumber evidence="10">2.1.1.61</ecNumber>
        </recommendedName>
    </domain>
    <domain>
        <recommendedName>
            <fullName evidence="10">FAD-dependent cmnm(5)s(2)U34 oxidoreductase</fullName>
            <ecNumber evidence="10">1.5.-.-</ecNumber>
        </recommendedName>
    </domain>
</protein>
<dbReference type="PANTHER" id="PTHR13847:SF283">
    <property type="entry name" value="TRNA 5-METHYLAMINOMETHYL-2-THIOURIDINE BIOSYNTHESIS BIFUNCTIONAL PROTEIN MNMC"/>
    <property type="match status" value="1"/>
</dbReference>
<comment type="subcellular location">
    <subcellularLocation>
        <location evidence="10">Cytoplasm</location>
    </subcellularLocation>
</comment>
<dbReference type="AlphaFoldDB" id="A0A1E8FFR3"/>
<dbReference type="InterPro" id="IPR023032">
    <property type="entry name" value="tRNA_MAMT_biosynth_bifunc_MnmC"/>
</dbReference>
<comment type="cofactor">
    <cofactor evidence="10">
        <name>FAD</name>
        <dbReference type="ChEBI" id="CHEBI:57692"/>
    </cofactor>
</comment>
<dbReference type="EMBL" id="MJIC01000010">
    <property type="protein sequence ID" value="OFI34754.1"/>
    <property type="molecule type" value="Genomic_DNA"/>
</dbReference>
<dbReference type="InterPro" id="IPR008471">
    <property type="entry name" value="MnmC-like_methylTransf"/>
</dbReference>
<evidence type="ECO:0000256" key="1">
    <source>
        <dbReference type="ARBA" id="ARBA00022490"/>
    </source>
</evidence>
<feature type="region of interest" description="tRNA (mnm(5)s(2)U34)-methyltransferase" evidence="10">
    <location>
        <begin position="1"/>
        <end position="244"/>
    </location>
</feature>
<dbReference type="InterPro" id="IPR029063">
    <property type="entry name" value="SAM-dependent_MTases_sf"/>
</dbReference>
<keyword evidence="7 10" id="KW-0274">FAD</keyword>
<evidence type="ECO:0000256" key="6">
    <source>
        <dbReference type="ARBA" id="ARBA00022694"/>
    </source>
</evidence>
<dbReference type="GO" id="GO:0002098">
    <property type="term" value="P:tRNA wobble uridine modification"/>
    <property type="evidence" value="ECO:0007669"/>
    <property type="project" value="TreeGrafter"/>
</dbReference>
<evidence type="ECO:0000256" key="9">
    <source>
        <dbReference type="ARBA" id="ARBA00023268"/>
    </source>
</evidence>
<sequence>MSTRLQAANVHFNEAGTPVADSFDDVYFSNDSGCDETLHVFINGNDLTERWLTWQAPHFVIGETGFGTGLNCLIAMQAFKQFRASHPDHPLKQLYIVSTEKFPIAVEDLKRALAVFPAVAEEVNALVSLYPPALPGCHRLDFTAWHTCVDLWMGDVHELLPQWHCPLNGLIDAWFLDGFAPSKNPDMWTDALFGQMARLSKTGATFATFTAAGIVKRGLKEAGFAIVKRKGFGRKRDMLTGYLATAPARRVTTPWHYRYPATPATTREHIAIIGAGLAGSTLALALCQRGIKVSLFGHGSAPADGASGNRQGGFYPQLQADQSNPALIQAHGFLYAKRHYDGLTARELSFTYDNCGVLLLGFSEEVTKRQQNLLAKALWPEQLIHPVSADEACAISGIDIHNEALFVPAGGWLCPAEVVGAQLTAARQTGLLQEFYDSRLSLTSHQDTVVLSNHEKDIAADRIVIAAGHECTEFEQLAHLPLRPVRGQVEAIPTQQPLNQLTTVLCHKGYLTPGWQGRHALGSTYVKGDTDTTVRETETGQNLATHAKALADYDWAHSISHDNTARASVRLGSADHQPIVGSVINPATTTARYRELYKGKHVSQYEVALEDQKVLVMTALGSRGLTTAPLMAEILASQLCHQPLPMSETLLQALAPERFMLRTFKRPPEETE</sequence>
<dbReference type="Proteomes" id="UP000176037">
    <property type="component" value="Unassembled WGS sequence"/>
</dbReference>
<dbReference type="OrthoDB" id="9786494at2"/>
<dbReference type="InterPro" id="IPR006076">
    <property type="entry name" value="FAD-dep_OxRdtase"/>
</dbReference>
<dbReference type="GO" id="GO:0032259">
    <property type="term" value="P:methylation"/>
    <property type="evidence" value="ECO:0007669"/>
    <property type="project" value="UniProtKB-KW"/>
</dbReference>
<keyword evidence="8 10" id="KW-0560">Oxidoreductase</keyword>
<dbReference type="EC" id="1.5.-.-" evidence="10"/>
<evidence type="ECO:0000256" key="10">
    <source>
        <dbReference type="HAMAP-Rule" id="MF_01102"/>
    </source>
</evidence>
<dbReference type="Gene3D" id="3.40.50.150">
    <property type="entry name" value="Vaccinia Virus protein VP39"/>
    <property type="match status" value="1"/>
</dbReference>
<dbReference type="Gene3D" id="3.30.9.10">
    <property type="entry name" value="D-Amino Acid Oxidase, subunit A, domain 2"/>
    <property type="match status" value="1"/>
</dbReference>
<keyword evidence="1 10" id="KW-0963">Cytoplasm</keyword>
<evidence type="ECO:0000256" key="4">
    <source>
        <dbReference type="ARBA" id="ARBA00022679"/>
    </source>
</evidence>
<dbReference type="HAMAP" id="MF_01102">
    <property type="entry name" value="MnmC"/>
    <property type="match status" value="1"/>
</dbReference>
<dbReference type="GO" id="GO:0016645">
    <property type="term" value="F:oxidoreductase activity, acting on the CH-NH group of donors"/>
    <property type="evidence" value="ECO:0007669"/>
    <property type="project" value="InterPro"/>
</dbReference>
<dbReference type="SUPFAM" id="SSF54373">
    <property type="entry name" value="FAD-linked reductases, C-terminal domain"/>
    <property type="match status" value="1"/>
</dbReference>
<dbReference type="PANTHER" id="PTHR13847">
    <property type="entry name" value="SARCOSINE DEHYDROGENASE-RELATED"/>
    <property type="match status" value="1"/>
</dbReference>
<evidence type="ECO:0000256" key="3">
    <source>
        <dbReference type="ARBA" id="ARBA00022630"/>
    </source>
</evidence>
<dbReference type="GO" id="GO:0050660">
    <property type="term" value="F:flavin adenine dinucleotide binding"/>
    <property type="evidence" value="ECO:0007669"/>
    <property type="project" value="UniProtKB-UniRule"/>
</dbReference>
<keyword evidence="5 10" id="KW-0949">S-adenosyl-L-methionine</keyword>
<evidence type="ECO:0000256" key="7">
    <source>
        <dbReference type="ARBA" id="ARBA00022827"/>
    </source>
</evidence>
<accession>A0A1E8FFR3</accession>
<feature type="domain" description="MnmC-like methyltransferase" evidence="12">
    <location>
        <begin position="119"/>
        <end position="243"/>
    </location>
</feature>
<dbReference type="SUPFAM" id="SSF51905">
    <property type="entry name" value="FAD/NAD(P)-binding domain"/>
    <property type="match status" value="1"/>
</dbReference>
<gene>
    <name evidence="10" type="primary">mnmC</name>
    <name evidence="13" type="ORF">BFC17_14335</name>
</gene>
<reference evidence="13 14" key="1">
    <citation type="submission" date="2016-09" db="EMBL/GenBank/DDBJ databases">
        <title>Alteromonas lipolytica, a new species isolated from sea water.</title>
        <authorList>
            <person name="Wu Y.-H."/>
            <person name="Cheng H."/>
            <person name="Xu X.-W."/>
        </authorList>
    </citation>
    <scope>NUCLEOTIDE SEQUENCE [LARGE SCALE GENOMIC DNA]</scope>
    <source>
        <strain evidence="13 14">JW12</strain>
    </source>
</reference>
<dbReference type="GO" id="GO:0004808">
    <property type="term" value="F:tRNA (5-methylaminomethyl-2-thiouridylate)(34)-methyltransferase activity"/>
    <property type="evidence" value="ECO:0007669"/>
    <property type="project" value="UniProtKB-EC"/>
</dbReference>